<dbReference type="EMBL" id="JACHGW010000003">
    <property type="protein sequence ID" value="MBB6051512.1"/>
    <property type="molecule type" value="Genomic_DNA"/>
</dbReference>
<feature type="region of interest" description="Disordered" evidence="1">
    <location>
        <begin position="476"/>
        <end position="515"/>
    </location>
</feature>
<dbReference type="AlphaFoldDB" id="A0A7W9W8E5"/>
<keyword evidence="3" id="KW-1185">Reference proteome</keyword>
<proteinExistence type="predicted"/>
<evidence type="ECO:0000313" key="2">
    <source>
        <dbReference type="EMBL" id="MBB6051512.1"/>
    </source>
</evidence>
<accession>A0A7W9W8E5</accession>
<protein>
    <submittedName>
        <fullName evidence="2">Uncharacterized protein</fullName>
    </submittedName>
</protein>
<dbReference type="RefSeq" id="WP_221290058.1">
    <property type="nucleotide sequence ID" value="NZ_JACHGW010000003.1"/>
</dbReference>
<gene>
    <name evidence="2" type="ORF">HNQ39_003322</name>
</gene>
<comment type="caution">
    <text evidence="2">The sequence shown here is derived from an EMBL/GenBank/DDBJ whole genome shotgun (WGS) entry which is preliminary data.</text>
</comment>
<dbReference type="Proteomes" id="UP000520814">
    <property type="component" value="Unassembled WGS sequence"/>
</dbReference>
<sequence length="789" mass="87886">MQKPHSVSGIYPHLAMFNDEGECGTGAVVVWAGRLWAVTYAPHKPTGSSDKLYELTPDLKQTIRPESIGGTPANRFIHRESQQLFIGPYVIDATGKVRTIPYSKMFGRHTGNARHLTDPKNKVYCATMEEGLYELDVHSLAVTELWADEQQKTGRKANLPGYHGKGLYSGQGRVVYANNGEHGDLALVKPDIPSGCLAEWSGQEWRVVRRNQFTEVTGPGGIEGNKNDSDPLWSIGWDHRSLILQVLDGGKWHSYRLPKASHCYDGAHGWNTEWPRIREIGERDLLMTMHGTLWRFPRGFRPSQSAGIAPRSTYLKVIGDFCRWGERVVFGCDDTAKNEFLNKRAAKGKLAGPGQSQSNLWFVEPKRLDHLGPAFGRGALWLKDMVAANTPSDAFLLAGYAKRGLHITHTGNTPVTVTLELDERGDNRWRTARKMTLPPQGTLWTELKERGAWLRLRTDKPCQSITAVVQYRNLSPSYLSPQPPPPGAHSSLGKGESEIAPFPRRNDCPHPGGTRGLGRGLLYARGANLKTLRAVTTDGGVYDLDESLTLRRIADPTGAAWAQANYAIPQNVLQEDAASVIYTDEQKQRWRLPKFQASEGRVCREVCTERDLFHAHGTFYELPAENAGGFAKIRPITTHDRALYDYASWRGLLVVSGIVSEDFGHIVRSDDGKLTFWLGVVDDLWALGKPQGEGGPWKGTLVRAQVPSDPYLMTGYDKKTLQLEHQERTPRAFRIEVDITGSGLWVPYERFTVAPGKPLVHTFPAAFGAYWVRCIAEQDATATARFIYA</sequence>
<evidence type="ECO:0000313" key="3">
    <source>
        <dbReference type="Proteomes" id="UP000520814"/>
    </source>
</evidence>
<organism evidence="2 3">
    <name type="scientific">Armatimonas rosea</name>
    <dbReference type="NCBI Taxonomy" id="685828"/>
    <lineage>
        <taxon>Bacteria</taxon>
        <taxon>Bacillati</taxon>
        <taxon>Armatimonadota</taxon>
        <taxon>Armatimonadia</taxon>
        <taxon>Armatimonadales</taxon>
        <taxon>Armatimonadaceae</taxon>
        <taxon>Armatimonas</taxon>
    </lineage>
</organism>
<evidence type="ECO:0000256" key="1">
    <source>
        <dbReference type="SAM" id="MobiDB-lite"/>
    </source>
</evidence>
<name>A0A7W9W8E5_ARMRO</name>
<reference evidence="2 3" key="1">
    <citation type="submission" date="2020-08" db="EMBL/GenBank/DDBJ databases">
        <title>Genomic Encyclopedia of Type Strains, Phase IV (KMG-IV): sequencing the most valuable type-strain genomes for metagenomic binning, comparative biology and taxonomic classification.</title>
        <authorList>
            <person name="Goeker M."/>
        </authorList>
    </citation>
    <scope>NUCLEOTIDE SEQUENCE [LARGE SCALE GENOMIC DNA]</scope>
    <source>
        <strain evidence="2 3">DSM 23562</strain>
    </source>
</reference>